<dbReference type="Proteomes" id="UP000290759">
    <property type="component" value="Unassembled WGS sequence"/>
</dbReference>
<evidence type="ECO:0000256" key="1">
    <source>
        <dbReference type="SAM" id="MobiDB-lite"/>
    </source>
</evidence>
<gene>
    <name evidence="2" type="ORF">D3273_19830</name>
</gene>
<keyword evidence="3" id="KW-1185">Reference proteome</keyword>
<feature type="region of interest" description="Disordered" evidence="1">
    <location>
        <begin position="1"/>
        <end position="20"/>
    </location>
</feature>
<reference evidence="2 3" key="1">
    <citation type="submission" date="2018-12" db="EMBL/GenBank/DDBJ databases">
        <authorList>
            <person name="Grouzdev D.S."/>
            <person name="Krutkina M.S."/>
        </authorList>
    </citation>
    <scope>NUCLEOTIDE SEQUENCE [LARGE SCALE GENOMIC DNA]</scope>
    <source>
        <strain evidence="2 3">RmlP026</strain>
    </source>
</reference>
<name>A0A4Q2U5V7_9HYPH</name>
<dbReference type="EMBL" id="QYBB01000029">
    <property type="protein sequence ID" value="RYC30225.1"/>
    <property type="molecule type" value="Genomic_DNA"/>
</dbReference>
<reference evidence="2 3" key="2">
    <citation type="submission" date="2019-02" db="EMBL/GenBank/DDBJ databases">
        <title>'Lichenibacterium ramalinii' gen. nov. sp. nov., 'Lichenibacterium minor' gen. nov. sp. nov.</title>
        <authorList>
            <person name="Pankratov T."/>
        </authorList>
    </citation>
    <scope>NUCLEOTIDE SEQUENCE [LARGE SCALE GENOMIC DNA]</scope>
    <source>
        <strain evidence="2 3">RmlP026</strain>
    </source>
</reference>
<dbReference type="AlphaFoldDB" id="A0A4Q2U5V7"/>
<organism evidence="2 3">
    <name type="scientific">Lichenibacterium minor</name>
    <dbReference type="NCBI Taxonomy" id="2316528"/>
    <lineage>
        <taxon>Bacteria</taxon>
        <taxon>Pseudomonadati</taxon>
        <taxon>Pseudomonadota</taxon>
        <taxon>Alphaproteobacteria</taxon>
        <taxon>Hyphomicrobiales</taxon>
        <taxon>Lichenihabitantaceae</taxon>
        <taxon>Lichenibacterium</taxon>
    </lineage>
</organism>
<accession>A0A4Q2U5V7</accession>
<evidence type="ECO:0000313" key="2">
    <source>
        <dbReference type="EMBL" id="RYC30225.1"/>
    </source>
</evidence>
<proteinExistence type="predicted"/>
<dbReference type="RefSeq" id="WP_129228628.1">
    <property type="nucleotide sequence ID" value="NZ_QYBB01000029.1"/>
</dbReference>
<protein>
    <submittedName>
        <fullName evidence="2">Uncharacterized protein</fullName>
    </submittedName>
</protein>
<sequence length="89" mass="9942">MGTMDWKSGGGQPDRPSQTELTSLRRLLHIAVKGIKDPDNLSRVEILEMSKLAVCHLTWNEGTRLKLGQLGPNEMVAEMVRLSQELSLE</sequence>
<comment type="caution">
    <text evidence="2">The sequence shown here is derived from an EMBL/GenBank/DDBJ whole genome shotgun (WGS) entry which is preliminary data.</text>
</comment>
<evidence type="ECO:0000313" key="3">
    <source>
        <dbReference type="Proteomes" id="UP000290759"/>
    </source>
</evidence>